<keyword evidence="1" id="KW-0378">Hydrolase</keyword>
<keyword evidence="1" id="KW-0255">Endonuclease</keyword>
<dbReference type="Proteomes" id="UP000230750">
    <property type="component" value="Unassembled WGS sequence"/>
</dbReference>
<evidence type="ECO:0000313" key="2">
    <source>
        <dbReference type="Proteomes" id="UP000230750"/>
    </source>
</evidence>
<name>A0A2G8K796_STIJA</name>
<dbReference type="GO" id="GO:0003964">
    <property type="term" value="F:RNA-directed DNA polymerase activity"/>
    <property type="evidence" value="ECO:0007669"/>
    <property type="project" value="UniProtKB-KW"/>
</dbReference>
<accession>A0A2G8K796</accession>
<dbReference type="GO" id="GO:0004519">
    <property type="term" value="F:endonuclease activity"/>
    <property type="evidence" value="ECO:0007669"/>
    <property type="project" value="UniProtKB-KW"/>
</dbReference>
<dbReference type="OrthoDB" id="425681at2759"/>
<keyword evidence="1" id="KW-0548">Nucleotidyltransferase</keyword>
<keyword evidence="1" id="KW-0695">RNA-directed DNA polymerase</keyword>
<dbReference type="PANTHER" id="PTHR47027:SF8">
    <property type="entry name" value="RIBONUCLEASE H"/>
    <property type="match status" value="1"/>
</dbReference>
<dbReference type="STRING" id="307972.A0A2G8K796"/>
<gene>
    <name evidence="1" type="ORF">BSL78_19272</name>
</gene>
<protein>
    <submittedName>
        <fullName evidence="1">Endonuclease-reverse transcriptase</fullName>
    </submittedName>
</protein>
<organism evidence="1 2">
    <name type="scientific">Stichopus japonicus</name>
    <name type="common">Sea cucumber</name>
    <dbReference type="NCBI Taxonomy" id="307972"/>
    <lineage>
        <taxon>Eukaryota</taxon>
        <taxon>Metazoa</taxon>
        <taxon>Echinodermata</taxon>
        <taxon>Eleutherozoa</taxon>
        <taxon>Echinozoa</taxon>
        <taxon>Holothuroidea</taxon>
        <taxon>Aspidochirotacea</taxon>
        <taxon>Aspidochirotida</taxon>
        <taxon>Stichopodidae</taxon>
        <taxon>Apostichopus</taxon>
    </lineage>
</organism>
<sequence length="216" mass="24895">MICGGKNDHHIQADGEDVEVVNTFNFLGSLIVDDGGCSQEIRRRLAMARSSAINLTDIWKDRGISRNTKIHMMNALVFPIATYGSETWALGAVDRKKIHAFEMWCWRRMLRISWEERKSNELLRTKLERSLVTLCQKIDKNKLQYFGHISRREGDNLEKTITQGHVEGQRKRGRPKIRWADGIKEITGMNICAAHRYAQDRSGWNVIINRVTKGQS</sequence>
<evidence type="ECO:0000313" key="1">
    <source>
        <dbReference type="EMBL" id="PIK43880.1"/>
    </source>
</evidence>
<dbReference type="AlphaFoldDB" id="A0A2G8K796"/>
<keyword evidence="1" id="KW-0808">Transferase</keyword>
<dbReference type="EMBL" id="MRZV01000817">
    <property type="protein sequence ID" value="PIK43880.1"/>
    <property type="molecule type" value="Genomic_DNA"/>
</dbReference>
<reference evidence="1 2" key="1">
    <citation type="journal article" date="2017" name="PLoS Biol.">
        <title>The sea cucumber genome provides insights into morphological evolution and visceral regeneration.</title>
        <authorList>
            <person name="Zhang X."/>
            <person name="Sun L."/>
            <person name="Yuan J."/>
            <person name="Sun Y."/>
            <person name="Gao Y."/>
            <person name="Zhang L."/>
            <person name="Li S."/>
            <person name="Dai H."/>
            <person name="Hamel J.F."/>
            <person name="Liu C."/>
            <person name="Yu Y."/>
            <person name="Liu S."/>
            <person name="Lin W."/>
            <person name="Guo K."/>
            <person name="Jin S."/>
            <person name="Xu P."/>
            <person name="Storey K.B."/>
            <person name="Huan P."/>
            <person name="Zhang T."/>
            <person name="Zhou Y."/>
            <person name="Zhang J."/>
            <person name="Lin C."/>
            <person name="Li X."/>
            <person name="Xing L."/>
            <person name="Huo D."/>
            <person name="Sun M."/>
            <person name="Wang L."/>
            <person name="Mercier A."/>
            <person name="Li F."/>
            <person name="Yang H."/>
            <person name="Xiang J."/>
        </authorList>
    </citation>
    <scope>NUCLEOTIDE SEQUENCE [LARGE SCALE GENOMIC DNA]</scope>
    <source>
        <strain evidence="1">Shaxun</strain>
        <tissue evidence="1">Muscle</tissue>
    </source>
</reference>
<keyword evidence="2" id="KW-1185">Reference proteome</keyword>
<comment type="caution">
    <text evidence="1">The sequence shown here is derived from an EMBL/GenBank/DDBJ whole genome shotgun (WGS) entry which is preliminary data.</text>
</comment>
<keyword evidence="1" id="KW-0540">Nuclease</keyword>
<proteinExistence type="predicted"/>
<dbReference type="PANTHER" id="PTHR47027">
    <property type="entry name" value="REVERSE TRANSCRIPTASE DOMAIN-CONTAINING PROTEIN"/>
    <property type="match status" value="1"/>
</dbReference>